<evidence type="ECO:0000256" key="6">
    <source>
        <dbReference type="RuleBase" id="RU000488"/>
    </source>
</evidence>
<dbReference type="InterPro" id="IPR023395">
    <property type="entry name" value="MCP_dom_sf"/>
</dbReference>
<feature type="repeat" description="Solcar" evidence="5">
    <location>
        <begin position="111"/>
        <end position="221"/>
    </location>
</feature>
<evidence type="ECO:0000256" key="2">
    <source>
        <dbReference type="ARBA" id="ARBA00006375"/>
    </source>
</evidence>
<reference evidence="7" key="1">
    <citation type="submission" date="2020-11" db="EMBL/GenBank/DDBJ databases">
        <authorList>
            <person name="Tran Van P."/>
        </authorList>
    </citation>
    <scope>NUCLEOTIDE SEQUENCE</scope>
</reference>
<dbReference type="GO" id="GO:0015658">
    <property type="term" value="F:branched-chain amino acid transmembrane transporter activity"/>
    <property type="evidence" value="ECO:0007669"/>
    <property type="project" value="InterPro"/>
</dbReference>
<comment type="subcellular location">
    <subcellularLocation>
        <location evidence="1">Membrane</location>
        <topology evidence="1">Multi-pass membrane protein</topology>
    </subcellularLocation>
</comment>
<dbReference type="EMBL" id="OD566902">
    <property type="protein sequence ID" value="CAD7444832.1"/>
    <property type="molecule type" value="Genomic_DNA"/>
</dbReference>
<accession>A0A7R9F0L5</accession>
<feature type="repeat" description="Solcar" evidence="5">
    <location>
        <begin position="23"/>
        <end position="104"/>
    </location>
</feature>
<proteinExistence type="inferred from homology"/>
<dbReference type="SUPFAM" id="SSF103506">
    <property type="entry name" value="Mitochondrial carrier"/>
    <property type="match status" value="1"/>
</dbReference>
<dbReference type="Gene3D" id="1.50.40.10">
    <property type="entry name" value="Mitochondrial carrier domain"/>
    <property type="match status" value="2"/>
</dbReference>
<evidence type="ECO:0000256" key="4">
    <source>
        <dbReference type="ARBA" id="ARBA00023136"/>
    </source>
</evidence>
<evidence type="ECO:0000256" key="1">
    <source>
        <dbReference type="ARBA" id="ARBA00004141"/>
    </source>
</evidence>
<dbReference type="AlphaFoldDB" id="A0A7R9F0L5"/>
<comment type="similarity">
    <text evidence="2 6">Belongs to the mitochondrial carrier (TC 2.A.29) family.</text>
</comment>
<keyword evidence="6" id="KW-0813">Transport</keyword>
<keyword evidence="4 5" id="KW-0472">Membrane</keyword>
<evidence type="ECO:0000256" key="5">
    <source>
        <dbReference type="PROSITE-ProRule" id="PRU00282"/>
    </source>
</evidence>
<dbReference type="GO" id="GO:0009083">
    <property type="term" value="P:branched-chain amino acid catabolic process"/>
    <property type="evidence" value="ECO:0007669"/>
    <property type="project" value="InterPro"/>
</dbReference>
<name>A0A7R9F0L5_9NEOP</name>
<sequence length="310" mass="35329">MTTAVESPQFIRTIEWDMMDKSKFFPLSMLSSFSVRCCLYPLTVIKTRLQVQRHDDVYKGMVDAWTKIYHGEGAAGLYRGFWVSTFQIISGAFYISTYEGVRHILTVNNVDSRLKSLVAGGCASAVGQTIVVPFDVMSQHLMVLGVVDYGPKKQKLLIVLNPLGISMDPTRSRLKITLDIMKQIYIQDGVHGFYRGYVASLCTYVPNSAMWWTFYHLYQDELYAIFPSWVSHLFIQCMAGTLGGFTTTLLTNPLDIVRARLQTPCRRHSTSCGISARMVQSACFSFAIILGYETIKRMSVNEEYREYIRW</sequence>
<dbReference type="InterPro" id="IPR018108">
    <property type="entry name" value="MCP_transmembrane"/>
</dbReference>
<evidence type="ECO:0000313" key="7">
    <source>
        <dbReference type="EMBL" id="CAD7444832.1"/>
    </source>
</evidence>
<dbReference type="Pfam" id="PF00153">
    <property type="entry name" value="Mito_carr"/>
    <property type="match status" value="3"/>
</dbReference>
<keyword evidence="3 5" id="KW-0812">Transmembrane</keyword>
<organism evidence="7">
    <name type="scientific">Timema bartmani</name>
    <dbReference type="NCBI Taxonomy" id="61472"/>
    <lineage>
        <taxon>Eukaryota</taxon>
        <taxon>Metazoa</taxon>
        <taxon>Ecdysozoa</taxon>
        <taxon>Arthropoda</taxon>
        <taxon>Hexapoda</taxon>
        <taxon>Insecta</taxon>
        <taxon>Pterygota</taxon>
        <taxon>Neoptera</taxon>
        <taxon>Polyneoptera</taxon>
        <taxon>Phasmatodea</taxon>
        <taxon>Timematodea</taxon>
        <taxon>Timematoidea</taxon>
        <taxon>Timematidae</taxon>
        <taxon>Timema</taxon>
    </lineage>
</organism>
<gene>
    <name evidence="7" type="ORF">TBIB3V08_LOCUS7198</name>
</gene>
<dbReference type="GO" id="GO:0005739">
    <property type="term" value="C:mitochondrion"/>
    <property type="evidence" value="ECO:0007669"/>
    <property type="project" value="InterPro"/>
</dbReference>
<evidence type="ECO:0008006" key="8">
    <source>
        <dbReference type="Google" id="ProtNLM"/>
    </source>
</evidence>
<protein>
    <recommendedName>
        <fullName evidence="8">Solute carrier family 25 member 44</fullName>
    </recommendedName>
</protein>
<dbReference type="GO" id="GO:0016020">
    <property type="term" value="C:membrane"/>
    <property type="evidence" value="ECO:0007669"/>
    <property type="project" value="UniProtKB-SubCell"/>
</dbReference>
<dbReference type="PROSITE" id="PS50920">
    <property type="entry name" value="SOLCAR"/>
    <property type="match status" value="2"/>
</dbReference>
<evidence type="ECO:0000256" key="3">
    <source>
        <dbReference type="ARBA" id="ARBA00022692"/>
    </source>
</evidence>
<dbReference type="PANTHER" id="PTHR46314">
    <property type="entry name" value="SOLUTE CARRIER FAMILY 25 MEMBER 44"/>
    <property type="match status" value="1"/>
</dbReference>
<dbReference type="InterPro" id="IPR042164">
    <property type="entry name" value="SLC25A44"/>
</dbReference>
<dbReference type="PANTHER" id="PTHR46314:SF2">
    <property type="entry name" value="SOLUTE CARRIER FAMILY 25 MEMBER 44"/>
    <property type="match status" value="1"/>
</dbReference>